<feature type="compositionally biased region" description="Basic and acidic residues" evidence="1">
    <location>
        <begin position="854"/>
        <end position="868"/>
    </location>
</feature>
<dbReference type="EMBL" id="BAUL01000035">
    <property type="protein sequence ID" value="GAD92641.1"/>
    <property type="molecule type" value="Genomic_DNA"/>
</dbReference>
<protein>
    <submittedName>
        <fullName evidence="2">Uncharacterized protein</fullName>
    </submittedName>
</protein>
<feature type="compositionally biased region" description="Polar residues" evidence="1">
    <location>
        <begin position="282"/>
        <end position="296"/>
    </location>
</feature>
<dbReference type="AlphaFoldDB" id="V5FSI2"/>
<organism evidence="2 3">
    <name type="scientific">Byssochlamys spectabilis (strain No. 5 / NBRC 109023)</name>
    <name type="common">Paecilomyces variotii</name>
    <dbReference type="NCBI Taxonomy" id="1356009"/>
    <lineage>
        <taxon>Eukaryota</taxon>
        <taxon>Fungi</taxon>
        <taxon>Dikarya</taxon>
        <taxon>Ascomycota</taxon>
        <taxon>Pezizomycotina</taxon>
        <taxon>Eurotiomycetes</taxon>
        <taxon>Eurotiomycetidae</taxon>
        <taxon>Eurotiales</taxon>
        <taxon>Thermoascaceae</taxon>
        <taxon>Paecilomyces</taxon>
    </lineage>
</organism>
<evidence type="ECO:0000313" key="2">
    <source>
        <dbReference type="EMBL" id="GAD92641.1"/>
    </source>
</evidence>
<sequence length="902" mass="98559">MPTLKQLTCHVEWTPSDTPFREYGIGYGDGVVESYIAIPAGSTPFSINLRSDGFIAPGLAMFVFVDGVYQCNRYRGDLQNSNKVTMGCLSDTVDFRVRQKEEHLPDGGWIGRPWRFEPLNIGPSSNDVSLSSHFKHLGTIHVLVLRCLPDAGLPEYAASGFDLGCPASPESATAVMSDDETSFAQSSHGQTKCRHQSLIQSYAGFDGPGDSPYYEPRHGRPYDQFRHSKSSARDGRSKSWRRSGAASSDDWNKPGHNSDWADVPVRRKGSSTKHLDRDQRSESTTSSDVSCQTASSRGLDANYAEDIEPFGPTSTARNRARIARSQMSYTPGGTPIVVNINPVLSPERQVTQSRGRGLPEESITTDHVGHGHVGSNKGKGNREHNVRRCYRDSDRAHEYQYSRQDKRRNMRHGGVDPASSPEDSHSRGRRQHDGRDSEWDTNLDMDHGANSNSPSTGWKPPDESSPPTSDNGNWDSSDPQITQPDDPQSEDADPFNNNGTQEGNGRGQTDTDASFSHNESWPKEGKWQSNTTDSSEGHNWNSSQDIDQDTTAEKQPHVDEHSTTPGVGTWSSSGNNQQGATHKNTADPMNNHGAETGRIREQDPRILRETPVPWQGSNPSTNNAAYSPAAIRPQQITHGNNSLVFVSPLATGSDGNEPALYMVPASIAQSGLLSHQVQLGSAAEYVHRVRQPAYIDSLEHPYAKFIFKYRTQGAIEQLLGIKIERNLDEERRKLENISKEELIARILHTEVGLSGGNSDIPRNYQGGAPMSVGGNIKQSNAFETRGPHYQGLNRPALNTSGHNDGHFATMSGGNPPEYKQNSTDAGPFLMGAASGSGYSSNTQDSTVQPSQGSWDKEQPDGRIHESETKPQSPSANDHSNQWDSEPTLHEEGGGGGGSGSGW</sequence>
<comment type="caution">
    <text evidence="2">The sequence shown here is derived from an EMBL/GenBank/DDBJ whole genome shotgun (WGS) entry which is preliminary data.</text>
</comment>
<dbReference type="Proteomes" id="UP000018001">
    <property type="component" value="Unassembled WGS sequence"/>
</dbReference>
<name>V5FSI2_BYSSN</name>
<feature type="region of interest" description="Disordered" evidence="1">
    <location>
        <begin position="170"/>
        <end position="192"/>
    </location>
</feature>
<dbReference type="OrthoDB" id="5423516at2759"/>
<gene>
    <name evidence="2" type="ORF">PVAR5_1234</name>
</gene>
<proteinExistence type="predicted"/>
<feature type="compositionally biased region" description="Basic and acidic residues" evidence="1">
    <location>
        <begin position="380"/>
        <end position="404"/>
    </location>
</feature>
<feature type="compositionally biased region" description="Polar residues" evidence="1">
    <location>
        <begin position="869"/>
        <end position="884"/>
    </location>
</feature>
<feature type="compositionally biased region" description="Polar residues" evidence="1">
    <location>
        <begin position="836"/>
        <end position="853"/>
    </location>
</feature>
<feature type="compositionally biased region" description="Polar residues" evidence="1">
    <location>
        <begin position="563"/>
        <end position="583"/>
    </location>
</feature>
<accession>V5FSI2</accession>
<feature type="compositionally biased region" description="Gly residues" evidence="1">
    <location>
        <begin position="893"/>
        <end position="902"/>
    </location>
</feature>
<dbReference type="HOGENOM" id="CLU_015972_0_0_1"/>
<feature type="compositionally biased region" description="Basic and acidic residues" evidence="1">
    <location>
        <begin position="215"/>
        <end position="237"/>
    </location>
</feature>
<feature type="region of interest" description="Disordered" evidence="1">
    <location>
        <begin position="205"/>
        <end position="315"/>
    </location>
</feature>
<reference evidence="3" key="1">
    <citation type="journal article" date="2014" name="Genome Announc.">
        <title>Draft genome sequence of the formaldehyde-resistant fungus Byssochlamys spectabilis No. 5 (anamorph Paecilomyces variotii No. 5) (NBRC109023).</title>
        <authorList>
            <person name="Oka T."/>
            <person name="Ekino K."/>
            <person name="Fukuda K."/>
            <person name="Nomura Y."/>
        </authorList>
    </citation>
    <scope>NUCLEOTIDE SEQUENCE [LARGE SCALE GENOMIC DNA]</scope>
    <source>
        <strain evidence="3">No. 5 / NBRC 109023</strain>
    </source>
</reference>
<keyword evidence="3" id="KW-1185">Reference proteome</keyword>
<feature type="region of interest" description="Disordered" evidence="1">
    <location>
        <begin position="767"/>
        <end position="902"/>
    </location>
</feature>
<feature type="compositionally biased region" description="Basic and acidic residues" evidence="1">
    <location>
        <begin position="422"/>
        <end position="438"/>
    </location>
</feature>
<evidence type="ECO:0000313" key="3">
    <source>
        <dbReference type="Proteomes" id="UP000018001"/>
    </source>
</evidence>
<dbReference type="eggNOG" id="ENOG502SPHS">
    <property type="taxonomic scope" value="Eukaryota"/>
</dbReference>
<feature type="compositionally biased region" description="Polar residues" evidence="1">
    <location>
        <begin position="465"/>
        <end position="486"/>
    </location>
</feature>
<evidence type="ECO:0000256" key="1">
    <source>
        <dbReference type="SAM" id="MobiDB-lite"/>
    </source>
</evidence>
<feature type="region of interest" description="Disordered" evidence="1">
    <location>
        <begin position="347"/>
        <end position="602"/>
    </location>
</feature>
<dbReference type="InParanoid" id="V5FSI2"/>
<feature type="compositionally biased region" description="Basic and acidic residues" evidence="1">
    <location>
        <begin position="551"/>
        <end position="562"/>
    </location>
</feature>
<feature type="compositionally biased region" description="Polar residues" evidence="1">
    <location>
        <begin position="495"/>
        <end position="519"/>
    </location>
</feature>
<feature type="compositionally biased region" description="Polar residues" evidence="1">
    <location>
        <begin position="527"/>
        <end position="545"/>
    </location>
</feature>